<name>A0A226BWR5_9FIRM</name>
<dbReference type="OrthoDB" id="9815473at2"/>
<gene>
    <name evidence="2" type="ORF">CDO51_12405</name>
</gene>
<reference evidence="2 3" key="1">
    <citation type="submission" date="2017-06" db="EMBL/GenBank/DDBJ databases">
        <title>Draft Genome Sequence of Natranaerobius trueperi halophilic, alkalithermophilic bacteria from soda lakes.</title>
        <authorList>
            <person name="Zhao B."/>
        </authorList>
    </citation>
    <scope>NUCLEOTIDE SEQUENCE [LARGE SCALE GENOMIC DNA]</scope>
    <source>
        <strain evidence="2 3">DSM 18760</strain>
    </source>
</reference>
<dbReference type="SUPFAM" id="SSF54106">
    <property type="entry name" value="LysM domain"/>
    <property type="match status" value="2"/>
</dbReference>
<accession>A0A226BWR5</accession>
<evidence type="ECO:0000313" key="3">
    <source>
        <dbReference type="Proteomes" id="UP000214588"/>
    </source>
</evidence>
<dbReference type="InterPro" id="IPR018392">
    <property type="entry name" value="LysM"/>
</dbReference>
<comment type="caution">
    <text evidence="2">The sequence shown here is derived from an EMBL/GenBank/DDBJ whole genome shotgun (WGS) entry which is preliminary data.</text>
</comment>
<dbReference type="CDD" id="cd00118">
    <property type="entry name" value="LysM"/>
    <property type="match status" value="2"/>
</dbReference>
<proteinExistence type="predicted"/>
<organism evidence="2 3">
    <name type="scientific">Natranaerobius trueperi</name>
    <dbReference type="NCBI Taxonomy" id="759412"/>
    <lineage>
        <taxon>Bacteria</taxon>
        <taxon>Bacillati</taxon>
        <taxon>Bacillota</taxon>
        <taxon>Clostridia</taxon>
        <taxon>Natranaerobiales</taxon>
        <taxon>Natranaerobiaceae</taxon>
        <taxon>Natranaerobius</taxon>
    </lineage>
</organism>
<protein>
    <submittedName>
        <fullName evidence="2">Peptidoglycan-binding protein</fullName>
    </submittedName>
</protein>
<dbReference type="EMBL" id="NIQC01000044">
    <property type="protein sequence ID" value="OWZ82754.1"/>
    <property type="molecule type" value="Genomic_DNA"/>
</dbReference>
<dbReference type="PROSITE" id="PS51782">
    <property type="entry name" value="LYSM"/>
    <property type="match status" value="2"/>
</dbReference>
<evidence type="ECO:0000259" key="1">
    <source>
        <dbReference type="PROSITE" id="PS51782"/>
    </source>
</evidence>
<dbReference type="Proteomes" id="UP000214588">
    <property type="component" value="Unassembled WGS sequence"/>
</dbReference>
<dbReference type="Pfam" id="PF01476">
    <property type="entry name" value="LysM"/>
    <property type="match status" value="2"/>
</dbReference>
<dbReference type="SMART" id="SM00257">
    <property type="entry name" value="LysM"/>
    <property type="match status" value="2"/>
</dbReference>
<dbReference type="PANTHER" id="PTHR33734:SF22">
    <property type="entry name" value="MEMBRANE-BOUND LYTIC MUREIN TRANSGLYCOSYLASE D"/>
    <property type="match status" value="1"/>
</dbReference>
<dbReference type="AlphaFoldDB" id="A0A226BWR5"/>
<sequence>MFKRRYTVEEGDTFISIAREFNVSVDALINANPHIEDPDVLFPGDVLCVPKKPLPDPREPKKCPPKFRRRYTVEEGDTFFIIANKFNVSVDELVEANPHIEDPAVIFPGDVLCVPRKRKW</sequence>
<dbReference type="PANTHER" id="PTHR33734">
    <property type="entry name" value="LYSM DOMAIN-CONTAINING GPI-ANCHORED PROTEIN 2"/>
    <property type="match status" value="1"/>
</dbReference>
<keyword evidence="3" id="KW-1185">Reference proteome</keyword>
<dbReference type="InterPro" id="IPR036779">
    <property type="entry name" value="LysM_dom_sf"/>
</dbReference>
<dbReference type="Gene3D" id="3.10.350.10">
    <property type="entry name" value="LysM domain"/>
    <property type="match status" value="2"/>
</dbReference>
<evidence type="ECO:0000313" key="2">
    <source>
        <dbReference type="EMBL" id="OWZ82754.1"/>
    </source>
</evidence>
<feature type="domain" description="LysM" evidence="1">
    <location>
        <begin position="4"/>
        <end position="49"/>
    </location>
</feature>
<feature type="domain" description="LysM" evidence="1">
    <location>
        <begin position="69"/>
        <end position="114"/>
    </location>
</feature>